<accession>A0A5P8PIV9</accession>
<dbReference type="GO" id="GO:0008270">
    <property type="term" value="F:zinc ion binding"/>
    <property type="evidence" value="ECO:0007669"/>
    <property type="project" value="InterPro"/>
</dbReference>
<proteinExistence type="inferred from homology"/>
<dbReference type="SUPFAM" id="SSF56731">
    <property type="entry name" value="DNA primase core"/>
    <property type="match status" value="1"/>
</dbReference>
<dbReference type="GO" id="GO:0003677">
    <property type="term" value="F:DNA binding"/>
    <property type="evidence" value="ECO:0007669"/>
    <property type="project" value="InterPro"/>
</dbReference>
<dbReference type="EMBL" id="MN098328">
    <property type="protein sequence ID" value="QFR56609.1"/>
    <property type="molecule type" value="Genomic_DNA"/>
</dbReference>
<protein>
    <submittedName>
        <fullName evidence="1">DNA primase</fullName>
    </submittedName>
</protein>
<dbReference type="HAMAP" id="MF_04157">
    <property type="entry name" value="PRIMASE_T4"/>
    <property type="match status" value="1"/>
</dbReference>
<evidence type="ECO:0000313" key="1">
    <source>
        <dbReference type="EMBL" id="QFR56609.1"/>
    </source>
</evidence>
<dbReference type="Proteomes" id="UP000326601">
    <property type="component" value="Segment"/>
</dbReference>
<dbReference type="InterPro" id="IPR046392">
    <property type="entry name" value="PRIMASE_T4"/>
</dbReference>
<dbReference type="InterPro" id="IPR036977">
    <property type="entry name" value="DNA_primase_Znf_CHC2"/>
</dbReference>
<reference evidence="2" key="1">
    <citation type="submission" date="2019-06" db="EMBL/GenBank/DDBJ databases">
        <title>Complete genome sequence of Stenotrophomonas phage Mendera.</title>
        <authorList>
            <person name="Garza K."/>
            <person name="Newkirk H."/>
            <person name="Moreland R."/>
            <person name="Liu M."/>
            <person name="Ramsey J."/>
            <person name="Gonzalez C.F."/>
            <person name="Leavitt J."/>
        </authorList>
    </citation>
    <scope>NUCLEOTIDE SEQUENCE [LARGE SCALE GENOMIC DNA]</scope>
</reference>
<name>A0A5P8PIV9_9CAUD</name>
<evidence type="ECO:0000313" key="2">
    <source>
        <dbReference type="Proteomes" id="UP000326601"/>
    </source>
</evidence>
<gene>
    <name evidence="1" type="ORF">CPT_Mendera_060</name>
</gene>
<keyword evidence="2" id="KW-1185">Reference proteome</keyword>
<sequence>MNYLDLKYVRLVSGYLTKWKEVGRDLWRFRCPFCGDSKKSDSLARGYFFNLEDKAMFKCHNCGLPLNLGQFLAEIAPALLGEYKLEKFKQKNPTFGDDKKRDEQFITTTQHRLRRTGTILAFCDRLLSLPEDHHARVYLDGRKIPESNQSKLFYIDDVRVLAKNIPGYGERAAKLPKRDAIIIPFFDEDGALMYLQCRFFDENFRYMTFQIEDEGKKIWGLDRVDWSKRVYVCEGPFDAMFLDNCVAVAGAGIMSEIEFFQSKAKAGLTLIFDKDYRTNFEVHRFMCQAVEKGHSVVLFDKEFKGKDMNDQIQKHFWTREYLKTYVDAHTYKGLSAKLELTKIRPPKNAFKSKSNSGRFGS</sequence>
<organism evidence="1 2">
    <name type="scientific">Stenotrophomonas phage Mendera</name>
    <dbReference type="NCBI Taxonomy" id="2650877"/>
    <lineage>
        <taxon>Viruses</taxon>
        <taxon>Duplodnaviria</taxon>
        <taxon>Heunggongvirae</taxon>
        <taxon>Uroviricota</taxon>
        <taxon>Caudoviricetes</taxon>
        <taxon>Menderavirus</taxon>
        <taxon>Menderavirus mendera</taxon>
    </lineage>
</organism>
<dbReference type="Gene3D" id="3.90.580.10">
    <property type="entry name" value="Zinc finger, CHC2-type domain"/>
    <property type="match status" value="1"/>
</dbReference>
<dbReference type="GO" id="GO:0006260">
    <property type="term" value="P:DNA replication"/>
    <property type="evidence" value="ECO:0007669"/>
    <property type="project" value="InterPro"/>
</dbReference>